<dbReference type="GO" id="GO:0045982">
    <property type="term" value="P:negative regulation of purine nucleobase metabolic process"/>
    <property type="evidence" value="ECO:0007669"/>
    <property type="project" value="InterPro"/>
</dbReference>
<accession>H3NHL5</accession>
<evidence type="ECO:0000313" key="8">
    <source>
        <dbReference type="EMBL" id="EHR37921.1"/>
    </source>
</evidence>
<dbReference type="CDD" id="cd06223">
    <property type="entry name" value="PRTases_typeI"/>
    <property type="match status" value="1"/>
</dbReference>
<evidence type="ECO:0000256" key="2">
    <source>
        <dbReference type="ARBA" id="ARBA00023015"/>
    </source>
</evidence>
<dbReference type="Pfam" id="PF09182">
    <property type="entry name" value="PuR_N"/>
    <property type="match status" value="1"/>
</dbReference>
<sequence>MTLLIKRTNNGILSLTFGYEGAVKMVAKKLKRNQRLVVITKELLQSPNRLLNLQTFASQLGCAKSSISEDLDIIRHLFDEHDLGKIQTLTGKSGGVIYHPTLSQSEISHFQEEVSRRMQTGKRILAGNYIYVNDLLQDPQILRQCGQLIAGLYLDQEIDAVLTIEAKGIGLAVMVANFLNKPYVVVRREASAGEGSTISVNYLSGSHQNVRKMELSKASLSPNSRVLIVDDFLRNGGTMLGLLNLVEEFDSKAVGICVFAENKANDRLELPHYQALFETQLVYDEKLRHYLLATKPGNFFKSIIDHSKSSS</sequence>
<dbReference type="RefSeq" id="WP_006308577.1">
    <property type="nucleotide sequence ID" value="NZ_JH601133.1"/>
</dbReference>
<dbReference type="InterPro" id="IPR036388">
    <property type="entry name" value="WH-like_DNA-bd_sf"/>
</dbReference>
<evidence type="ECO:0000256" key="4">
    <source>
        <dbReference type="ARBA" id="ARBA00023163"/>
    </source>
</evidence>
<keyword evidence="3" id="KW-0238">DNA-binding</keyword>
<evidence type="ECO:0000259" key="6">
    <source>
        <dbReference type="Pfam" id="PF00156"/>
    </source>
</evidence>
<gene>
    <name evidence="8" type="ORF">HMPREF9708_00550</name>
</gene>
<comment type="caution">
    <text evidence="8">The sequence shown here is derived from an EMBL/GenBank/DDBJ whole genome shotgun (WGS) entry which is preliminary data.</text>
</comment>
<dbReference type="InterPro" id="IPR050118">
    <property type="entry name" value="Pur/Pyrimidine_PRTase"/>
</dbReference>
<dbReference type="SUPFAM" id="SSF46785">
    <property type="entry name" value="Winged helix' DNA-binding domain"/>
    <property type="match status" value="1"/>
</dbReference>
<comment type="similarity">
    <text evidence="5">Belongs to the purine/pyrimidine phosphoribosyltransferase family. PurR subfamily.</text>
</comment>
<dbReference type="Gene3D" id="1.10.10.10">
    <property type="entry name" value="Winged helix-like DNA-binding domain superfamily/Winged helix DNA-binding domain"/>
    <property type="match status" value="1"/>
</dbReference>
<dbReference type="AlphaFoldDB" id="H3NHL5"/>
<dbReference type="InterPro" id="IPR010078">
    <property type="entry name" value="PurR_Bsub"/>
</dbReference>
<dbReference type="STRING" id="883113.HMPREF9708_00550"/>
<organism evidence="8 9">
    <name type="scientific">Facklamia languida CCUG 37842</name>
    <dbReference type="NCBI Taxonomy" id="883113"/>
    <lineage>
        <taxon>Bacteria</taxon>
        <taxon>Bacillati</taxon>
        <taxon>Bacillota</taxon>
        <taxon>Bacilli</taxon>
        <taxon>Lactobacillales</taxon>
        <taxon>Aerococcaceae</taxon>
        <taxon>Facklamia</taxon>
    </lineage>
</organism>
<evidence type="ECO:0000256" key="5">
    <source>
        <dbReference type="ARBA" id="ARBA00049656"/>
    </source>
</evidence>
<protein>
    <submittedName>
        <fullName evidence="8">Pur operon repressor PurR</fullName>
    </submittedName>
</protein>
<dbReference type="eggNOG" id="COG0503">
    <property type="taxonomic scope" value="Bacteria"/>
</dbReference>
<dbReference type="GO" id="GO:0045892">
    <property type="term" value="P:negative regulation of DNA-templated transcription"/>
    <property type="evidence" value="ECO:0007669"/>
    <property type="project" value="InterPro"/>
</dbReference>
<keyword evidence="9" id="KW-1185">Reference proteome</keyword>
<feature type="domain" description="Bacterial purine repressor N-terminal" evidence="7">
    <location>
        <begin position="31"/>
        <end position="100"/>
    </location>
</feature>
<dbReference type="PANTHER" id="PTHR43864">
    <property type="entry name" value="HYPOXANTHINE/GUANINE PHOSPHORIBOSYLTRANSFERASE"/>
    <property type="match status" value="1"/>
</dbReference>
<dbReference type="PANTHER" id="PTHR43864:SF2">
    <property type="entry name" value="PUR OPERON REPRESSOR"/>
    <property type="match status" value="1"/>
</dbReference>
<keyword evidence="4" id="KW-0804">Transcription</keyword>
<dbReference type="NCBIfam" id="TIGR01743">
    <property type="entry name" value="purR_Bsub"/>
    <property type="match status" value="1"/>
</dbReference>
<dbReference type="Pfam" id="PF00156">
    <property type="entry name" value="Pribosyltran"/>
    <property type="match status" value="1"/>
</dbReference>
<name>H3NHL5_9LACT</name>
<evidence type="ECO:0000256" key="3">
    <source>
        <dbReference type="ARBA" id="ARBA00023125"/>
    </source>
</evidence>
<dbReference type="EMBL" id="AGEG01000003">
    <property type="protein sequence ID" value="EHR37921.1"/>
    <property type="molecule type" value="Genomic_DNA"/>
</dbReference>
<evidence type="ECO:0000259" key="7">
    <source>
        <dbReference type="Pfam" id="PF09182"/>
    </source>
</evidence>
<dbReference type="Gene3D" id="3.40.50.2020">
    <property type="match status" value="1"/>
</dbReference>
<dbReference type="HOGENOM" id="CLU_088227_0_0_9"/>
<dbReference type="Proteomes" id="UP000006190">
    <property type="component" value="Unassembled WGS sequence"/>
</dbReference>
<proteinExistence type="inferred from homology"/>
<comment type="subunit">
    <text evidence="1">Homodimer.</text>
</comment>
<evidence type="ECO:0000256" key="1">
    <source>
        <dbReference type="ARBA" id="ARBA00011738"/>
    </source>
</evidence>
<evidence type="ECO:0000313" key="9">
    <source>
        <dbReference type="Proteomes" id="UP000006190"/>
    </source>
</evidence>
<dbReference type="InterPro" id="IPR000836">
    <property type="entry name" value="PRTase_dom"/>
</dbReference>
<dbReference type="SUPFAM" id="SSF53271">
    <property type="entry name" value="PRTase-like"/>
    <property type="match status" value="1"/>
</dbReference>
<dbReference type="GO" id="GO:0003677">
    <property type="term" value="F:DNA binding"/>
    <property type="evidence" value="ECO:0007669"/>
    <property type="project" value="UniProtKB-KW"/>
</dbReference>
<dbReference type="InterPro" id="IPR029057">
    <property type="entry name" value="PRTase-like"/>
</dbReference>
<feature type="domain" description="Phosphoribosyltransferase" evidence="6">
    <location>
        <begin position="133"/>
        <end position="267"/>
    </location>
</feature>
<dbReference type="PATRIC" id="fig|883113.3.peg.552"/>
<keyword evidence="2" id="KW-0805">Transcription regulation</keyword>
<dbReference type="InterPro" id="IPR036390">
    <property type="entry name" value="WH_DNA-bd_sf"/>
</dbReference>
<dbReference type="InterPro" id="IPR015265">
    <property type="entry name" value="PuR_N"/>
</dbReference>
<reference evidence="8 9" key="1">
    <citation type="submission" date="2012-01" db="EMBL/GenBank/DDBJ databases">
        <title>The Genome Sequence of Facklamia languida CCUG 37842.</title>
        <authorList>
            <consortium name="The Broad Institute Genome Sequencing Platform"/>
            <person name="Earl A."/>
            <person name="Ward D."/>
            <person name="Feldgarden M."/>
            <person name="Gevers D."/>
            <person name="Huys G."/>
            <person name="Young S.K."/>
            <person name="Zeng Q."/>
            <person name="Gargeya S."/>
            <person name="Fitzgerald M."/>
            <person name="Haas B."/>
            <person name="Abouelleil A."/>
            <person name="Alvarado L."/>
            <person name="Arachchi H.M."/>
            <person name="Berlin A."/>
            <person name="Chapman S.B."/>
            <person name="Gearin G."/>
            <person name="Goldberg J."/>
            <person name="Griggs A."/>
            <person name="Gujja S."/>
            <person name="Hansen M."/>
            <person name="Heiman D."/>
            <person name="Howarth C."/>
            <person name="Larimer J."/>
            <person name="Lui A."/>
            <person name="MacDonald P.J.P."/>
            <person name="McCowen C."/>
            <person name="Montmayeur A."/>
            <person name="Murphy C."/>
            <person name="Neiman D."/>
            <person name="Pearson M."/>
            <person name="Priest M."/>
            <person name="Roberts A."/>
            <person name="Saif S."/>
            <person name="Shea T."/>
            <person name="Sisk P."/>
            <person name="Stolte C."/>
            <person name="Sykes S."/>
            <person name="Wortman J."/>
            <person name="Nusbaum C."/>
            <person name="Birren B."/>
        </authorList>
    </citation>
    <scope>NUCLEOTIDE SEQUENCE [LARGE SCALE GENOMIC DNA]</scope>
    <source>
        <strain evidence="8 9">CCUG 37842</strain>
    </source>
</reference>